<dbReference type="AlphaFoldDB" id="A0A0E9Q8I2"/>
<proteinExistence type="predicted"/>
<accession>A0A0E9Q8I2</accession>
<dbReference type="EMBL" id="GBXM01095523">
    <property type="protein sequence ID" value="JAH13054.1"/>
    <property type="molecule type" value="Transcribed_RNA"/>
</dbReference>
<name>A0A0E9Q8I2_ANGAN</name>
<evidence type="ECO:0000313" key="1">
    <source>
        <dbReference type="EMBL" id="JAH13054.1"/>
    </source>
</evidence>
<sequence>MGEVYFLVQYSFPDAQATWGL</sequence>
<organism evidence="1">
    <name type="scientific">Anguilla anguilla</name>
    <name type="common">European freshwater eel</name>
    <name type="synonym">Muraena anguilla</name>
    <dbReference type="NCBI Taxonomy" id="7936"/>
    <lineage>
        <taxon>Eukaryota</taxon>
        <taxon>Metazoa</taxon>
        <taxon>Chordata</taxon>
        <taxon>Craniata</taxon>
        <taxon>Vertebrata</taxon>
        <taxon>Euteleostomi</taxon>
        <taxon>Actinopterygii</taxon>
        <taxon>Neopterygii</taxon>
        <taxon>Teleostei</taxon>
        <taxon>Anguilliformes</taxon>
        <taxon>Anguillidae</taxon>
        <taxon>Anguilla</taxon>
    </lineage>
</organism>
<protein>
    <submittedName>
        <fullName evidence="1">Uncharacterized protein</fullName>
    </submittedName>
</protein>
<reference evidence="1" key="2">
    <citation type="journal article" date="2015" name="Fish Shellfish Immunol.">
        <title>Early steps in the European eel (Anguilla anguilla)-Vibrio vulnificus interaction in the gills: Role of the RtxA13 toxin.</title>
        <authorList>
            <person name="Callol A."/>
            <person name="Pajuelo D."/>
            <person name="Ebbesson L."/>
            <person name="Teles M."/>
            <person name="MacKenzie S."/>
            <person name="Amaro C."/>
        </authorList>
    </citation>
    <scope>NUCLEOTIDE SEQUENCE</scope>
</reference>
<reference evidence="1" key="1">
    <citation type="submission" date="2014-11" db="EMBL/GenBank/DDBJ databases">
        <authorList>
            <person name="Amaro Gonzalez C."/>
        </authorList>
    </citation>
    <scope>NUCLEOTIDE SEQUENCE</scope>
</reference>